<dbReference type="PANTHER" id="PTHR21621:SF0">
    <property type="entry name" value="BETA-CITRYLGLUTAMATE SYNTHASE B-RELATED"/>
    <property type="match status" value="1"/>
</dbReference>
<dbReference type="EMBL" id="BOQP01000004">
    <property type="protein sequence ID" value="GIM67828.1"/>
    <property type="molecule type" value="Genomic_DNA"/>
</dbReference>
<evidence type="ECO:0000256" key="6">
    <source>
        <dbReference type="ARBA" id="ARBA00022741"/>
    </source>
</evidence>
<dbReference type="InterPro" id="IPR011870">
    <property type="entry name" value="LysX_arch"/>
</dbReference>
<evidence type="ECO:0000256" key="3">
    <source>
        <dbReference type="ARBA" id="ARBA00022598"/>
    </source>
</evidence>
<gene>
    <name evidence="12" type="ORF">Aco04nite_08020</name>
</gene>
<dbReference type="Proteomes" id="UP000680865">
    <property type="component" value="Unassembled WGS sequence"/>
</dbReference>
<dbReference type="GO" id="GO:0016879">
    <property type="term" value="F:ligase activity, forming carbon-nitrogen bonds"/>
    <property type="evidence" value="ECO:0007669"/>
    <property type="project" value="TreeGrafter"/>
</dbReference>
<dbReference type="NCBIfam" id="TIGR02144">
    <property type="entry name" value="LysX_arch"/>
    <property type="match status" value="1"/>
</dbReference>
<dbReference type="InterPro" id="IPR016185">
    <property type="entry name" value="PreATP-grasp_dom_sf"/>
</dbReference>
<evidence type="ECO:0000256" key="2">
    <source>
        <dbReference type="ARBA" id="ARBA00006239"/>
    </source>
</evidence>
<protein>
    <submittedName>
        <fullName evidence="12">Lysine biosynthesis enzyme LysX</fullName>
    </submittedName>
</protein>
<dbReference type="Pfam" id="PF08443">
    <property type="entry name" value="RimK"/>
    <property type="match status" value="1"/>
</dbReference>
<reference evidence="12" key="1">
    <citation type="submission" date="2021-03" db="EMBL/GenBank/DDBJ databases">
        <title>Whole genome shotgun sequence of Actinoplanes consettensis NBRC 14913.</title>
        <authorList>
            <person name="Komaki H."/>
            <person name="Tamura T."/>
        </authorList>
    </citation>
    <scope>NUCLEOTIDE SEQUENCE</scope>
    <source>
        <strain evidence="12">NBRC 14913</strain>
    </source>
</reference>
<comment type="cofactor">
    <cofactor evidence="1">
        <name>Mg(2+)</name>
        <dbReference type="ChEBI" id="CHEBI:18420"/>
    </cofactor>
</comment>
<keyword evidence="7 10" id="KW-0067">ATP-binding</keyword>
<comment type="pathway">
    <text evidence="9">Amino-acid biosynthesis.</text>
</comment>
<keyword evidence="8" id="KW-0460">Magnesium</keyword>
<dbReference type="Gene3D" id="3.30.1490.20">
    <property type="entry name" value="ATP-grasp fold, A domain"/>
    <property type="match status" value="1"/>
</dbReference>
<evidence type="ECO:0000313" key="13">
    <source>
        <dbReference type="Proteomes" id="UP000680865"/>
    </source>
</evidence>
<dbReference type="InterPro" id="IPR004666">
    <property type="entry name" value="Rp_bS6_RimK/Lys_biosynth_LsyX"/>
</dbReference>
<evidence type="ECO:0000256" key="1">
    <source>
        <dbReference type="ARBA" id="ARBA00001946"/>
    </source>
</evidence>
<evidence type="ECO:0000256" key="5">
    <source>
        <dbReference type="ARBA" id="ARBA00022723"/>
    </source>
</evidence>
<keyword evidence="6 10" id="KW-0547">Nucleotide-binding</keyword>
<evidence type="ECO:0000256" key="4">
    <source>
        <dbReference type="ARBA" id="ARBA00022605"/>
    </source>
</evidence>
<dbReference type="RefSeq" id="WP_212995803.1">
    <property type="nucleotide sequence ID" value="NZ_BAAATW010000002.1"/>
</dbReference>
<dbReference type="GO" id="GO:0009085">
    <property type="term" value="P:lysine biosynthetic process"/>
    <property type="evidence" value="ECO:0007669"/>
    <property type="project" value="InterPro"/>
</dbReference>
<evidence type="ECO:0000256" key="7">
    <source>
        <dbReference type="ARBA" id="ARBA00022840"/>
    </source>
</evidence>
<evidence type="ECO:0000259" key="11">
    <source>
        <dbReference type="PROSITE" id="PS50975"/>
    </source>
</evidence>
<keyword evidence="3" id="KW-0436">Ligase</keyword>
<evidence type="ECO:0000256" key="9">
    <source>
        <dbReference type="ARBA" id="ARBA00029440"/>
    </source>
</evidence>
<keyword evidence="4" id="KW-0028">Amino-acid biosynthesis</keyword>
<dbReference type="GO" id="GO:0005737">
    <property type="term" value="C:cytoplasm"/>
    <property type="evidence" value="ECO:0007669"/>
    <property type="project" value="TreeGrafter"/>
</dbReference>
<keyword evidence="13" id="KW-1185">Reference proteome</keyword>
<dbReference type="AlphaFoldDB" id="A0A919SA00"/>
<accession>A0A919SA00</accession>
<dbReference type="GO" id="GO:0046872">
    <property type="term" value="F:metal ion binding"/>
    <property type="evidence" value="ECO:0007669"/>
    <property type="project" value="UniProtKB-KW"/>
</dbReference>
<dbReference type="SUPFAM" id="SSF52440">
    <property type="entry name" value="PreATP-grasp domain"/>
    <property type="match status" value="1"/>
</dbReference>
<dbReference type="GO" id="GO:0005524">
    <property type="term" value="F:ATP binding"/>
    <property type="evidence" value="ECO:0007669"/>
    <property type="project" value="UniProtKB-UniRule"/>
</dbReference>
<proteinExistence type="inferred from homology"/>
<dbReference type="Gene3D" id="3.40.50.20">
    <property type="match status" value="1"/>
</dbReference>
<evidence type="ECO:0000256" key="8">
    <source>
        <dbReference type="ARBA" id="ARBA00022842"/>
    </source>
</evidence>
<dbReference type="InterPro" id="IPR011761">
    <property type="entry name" value="ATP-grasp"/>
</dbReference>
<comment type="similarity">
    <text evidence="2">Belongs to the RimK family. LysX subfamily.</text>
</comment>
<keyword evidence="5" id="KW-0479">Metal-binding</keyword>
<evidence type="ECO:0000313" key="12">
    <source>
        <dbReference type="EMBL" id="GIM67828.1"/>
    </source>
</evidence>
<sequence>MTQIDDKRPLAVLTSRIRLEERLILRELTRRDVNFEQVDTRRLVLPLDGPLELPYRGAMSREISHTRNSYACKLFEHAGIPVVNSSRVVDLCGDKLLTTLALRDANLPTIRAMVGLVPESALDAMDDFGYPAVVKPLTGSWGRLAARLRDREQAESVLEHRSAFTGPQHRITFVQEYVDKPGRDIKAYVFGGEVVGAIYKVADHWRTNTARGGRAEECPLTDDLVKLLTSTSAAIGDGILGIDVIEHKDGRMFVNEVNHTPEFHGAVEVLGSDLVGAYVDYVLGRLNRVGEPV</sequence>
<dbReference type="InterPro" id="IPR013815">
    <property type="entry name" value="ATP_grasp_subdomain_1"/>
</dbReference>
<dbReference type="SUPFAM" id="SSF56059">
    <property type="entry name" value="Glutathione synthetase ATP-binding domain-like"/>
    <property type="match status" value="1"/>
</dbReference>
<organism evidence="12 13">
    <name type="scientific">Winogradskya consettensis</name>
    <dbReference type="NCBI Taxonomy" id="113560"/>
    <lineage>
        <taxon>Bacteria</taxon>
        <taxon>Bacillati</taxon>
        <taxon>Actinomycetota</taxon>
        <taxon>Actinomycetes</taxon>
        <taxon>Micromonosporales</taxon>
        <taxon>Micromonosporaceae</taxon>
        <taxon>Winogradskya</taxon>
    </lineage>
</organism>
<dbReference type="PROSITE" id="PS50975">
    <property type="entry name" value="ATP_GRASP"/>
    <property type="match status" value="1"/>
</dbReference>
<dbReference type="PANTHER" id="PTHR21621">
    <property type="entry name" value="RIBOSOMAL PROTEIN S6 MODIFICATION PROTEIN"/>
    <property type="match status" value="1"/>
</dbReference>
<dbReference type="InterPro" id="IPR054562">
    <property type="entry name" value="LysX/ArgX_preATP_grasp"/>
</dbReference>
<name>A0A919SA00_9ACTN</name>
<evidence type="ECO:0000256" key="10">
    <source>
        <dbReference type="PROSITE-ProRule" id="PRU00409"/>
    </source>
</evidence>
<feature type="domain" description="ATP-grasp" evidence="11">
    <location>
        <begin position="99"/>
        <end position="283"/>
    </location>
</feature>
<dbReference type="InterPro" id="IPR013651">
    <property type="entry name" value="ATP-grasp_RimK-type"/>
</dbReference>
<dbReference type="Gene3D" id="3.30.470.20">
    <property type="entry name" value="ATP-grasp fold, B domain"/>
    <property type="match status" value="1"/>
</dbReference>
<dbReference type="NCBIfam" id="TIGR00768">
    <property type="entry name" value="rimK_fam"/>
    <property type="match status" value="1"/>
</dbReference>
<comment type="caution">
    <text evidence="12">The sequence shown here is derived from an EMBL/GenBank/DDBJ whole genome shotgun (WGS) entry which is preliminary data.</text>
</comment>
<dbReference type="Pfam" id="PF22626">
    <property type="entry name" value="LysX_preATP_grasp"/>
    <property type="match status" value="1"/>
</dbReference>